<dbReference type="Pfam" id="PF06182">
    <property type="entry name" value="ABC2_membrane_6"/>
    <property type="match status" value="1"/>
</dbReference>
<dbReference type="PANTHER" id="PTHR36832">
    <property type="entry name" value="SLR1174 PROTEIN-RELATED"/>
    <property type="match status" value="1"/>
</dbReference>
<gene>
    <name evidence="2" type="ORF">SAMN05444373_10413</name>
</gene>
<keyword evidence="3" id="KW-1185">Reference proteome</keyword>
<dbReference type="PANTHER" id="PTHR36832:SF1">
    <property type="entry name" value="SLR1174 PROTEIN"/>
    <property type="match status" value="1"/>
</dbReference>
<sequence>MVKTEVTHVGKYLETGKISMKNQVAYRFDVFVRSILPFIRLFLAYALWKALYAGQSVIGGMSFEMMMTYYLITSFLLRLDQSSGLVWETAEEIREGRFSKYMVRPISPLGHFLAAGLAKTLYVLLLVLPAVVVLAAFMHRILLPPAGWMNLAGACLMGFMGLIFLCLLNYLTTMLAFKFNDITGWHLLKENLVEFLSGSLVPLSLLPEWIQEAMRFFPFYYMQYLPASLYLGLKTEEFVPGLIILGLWITGLYGLSVFVYHRFRRIYEGVGN</sequence>
<accession>A0A1M6IBT3</accession>
<dbReference type="OrthoDB" id="2027431at2"/>
<reference evidence="2 3" key="1">
    <citation type="submission" date="2016-11" db="EMBL/GenBank/DDBJ databases">
        <authorList>
            <person name="Varghese N."/>
            <person name="Submissions S."/>
        </authorList>
    </citation>
    <scope>NUCLEOTIDE SEQUENCE [LARGE SCALE GENOMIC DNA]</scope>
    <source>
        <strain evidence="2 3">DSM 19027</strain>
    </source>
</reference>
<organism evidence="2 3">
    <name type="scientific">Thermoclostridium caenicola</name>
    <dbReference type="NCBI Taxonomy" id="659425"/>
    <lineage>
        <taxon>Bacteria</taxon>
        <taxon>Bacillati</taxon>
        <taxon>Bacillota</taxon>
        <taxon>Clostridia</taxon>
        <taxon>Eubacteriales</taxon>
        <taxon>Oscillospiraceae</taxon>
        <taxon>Thermoclostridium</taxon>
    </lineage>
</organism>
<feature type="transmembrane region" description="Helical" evidence="1">
    <location>
        <begin position="57"/>
        <end position="77"/>
    </location>
</feature>
<keyword evidence="1" id="KW-0472">Membrane</keyword>
<dbReference type="Proteomes" id="UP000324781">
    <property type="component" value="Unassembled WGS sequence"/>
</dbReference>
<evidence type="ECO:0000313" key="2">
    <source>
        <dbReference type="EMBL" id="SHJ31867.1"/>
    </source>
</evidence>
<feature type="transmembrane region" description="Helical" evidence="1">
    <location>
        <begin position="238"/>
        <end position="260"/>
    </location>
</feature>
<evidence type="ECO:0000313" key="3">
    <source>
        <dbReference type="Proteomes" id="UP000324781"/>
    </source>
</evidence>
<feature type="transmembrane region" description="Helical" evidence="1">
    <location>
        <begin position="30"/>
        <end position="51"/>
    </location>
</feature>
<dbReference type="AlphaFoldDB" id="A0A1M6IBT3"/>
<name>A0A1M6IBT3_9FIRM</name>
<keyword evidence="1" id="KW-0812">Transmembrane</keyword>
<dbReference type="EMBL" id="FQZP01000041">
    <property type="protein sequence ID" value="SHJ31867.1"/>
    <property type="molecule type" value="Genomic_DNA"/>
</dbReference>
<evidence type="ECO:0000256" key="1">
    <source>
        <dbReference type="SAM" id="Phobius"/>
    </source>
</evidence>
<keyword evidence="1" id="KW-1133">Transmembrane helix</keyword>
<protein>
    <submittedName>
        <fullName evidence="2">ABC-2 type transport system permease protein</fullName>
    </submittedName>
</protein>
<feature type="transmembrane region" description="Helical" evidence="1">
    <location>
        <begin position="148"/>
        <end position="171"/>
    </location>
</feature>
<feature type="transmembrane region" description="Helical" evidence="1">
    <location>
        <begin position="121"/>
        <end position="142"/>
    </location>
</feature>
<proteinExistence type="predicted"/>
<dbReference type="InterPro" id="IPR010390">
    <property type="entry name" value="ABC-2_transporter-like"/>
</dbReference>